<dbReference type="AlphaFoldDB" id="A0A9X1UTN1"/>
<evidence type="ECO:0008006" key="4">
    <source>
        <dbReference type="Google" id="ProtNLM"/>
    </source>
</evidence>
<feature type="transmembrane region" description="Helical" evidence="1">
    <location>
        <begin position="94"/>
        <end position="111"/>
    </location>
</feature>
<protein>
    <recommendedName>
        <fullName evidence="4">Transmembrane protein</fullName>
    </recommendedName>
</protein>
<evidence type="ECO:0000256" key="1">
    <source>
        <dbReference type="SAM" id="Phobius"/>
    </source>
</evidence>
<dbReference type="Proteomes" id="UP001139238">
    <property type="component" value="Unassembled WGS sequence"/>
</dbReference>
<dbReference type="RefSeq" id="WP_239744022.1">
    <property type="nucleotide sequence ID" value="NZ_JACSYB010000005.1"/>
</dbReference>
<keyword evidence="1" id="KW-0812">Transmembrane</keyword>
<organism evidence="2 3">
    <name type="scientific">Moraxella tetraodonis</name>
    <dbReference type="NCBI Taxonomy" id="2767221"/>
    <lineage>
        <taxon>Bacteria</taxon>
        <taxon>Pseudomonadati</taxon>
        <taxon>Pseudomonadota</taxon>
        <taxon>Gammaproteobacteria</taxon>
        <taxon>Moraxellales</taxon>
        <taxon>Moraxellaceae</taxon>
        <taxon>Moraxella</taxon>
    </lineage>
</organism>
<name>A0A9X1UTN1_9GAMM</name>
<accession>A0A9X1UTN1</accession>
<sequence>MMLSQLHFIPVASTSVSPVIRLNSFHNNPVRKKSRRYMENKVIPLINEFYDNFYSYRNLSWKDAILIILFFIFMAGAVFATFKFHNSSSQLNNILLFMCYMPVIILHPMILNRHEKNIAERYNRCYQTNFYSITEAQEDWLERKFGEN</sequence>
<evidence type="ECO:0000313" key="2">
    <source>
        <dbReference type="EMBL" id="MCG8148807.1"/>
    </source>
</evidence>
<proteinExistence type="predicted"/>
<keyword evidence="1" id="KW-1133">Transmembrane helix</keyword>
<comment type="caution">
    <text evidence="2">The sequence shown here is derived from an EMBL/GenBank/DDBJ whole genome shotgun (WGS) entry which is preliminary data.</text>
</comment>
<feature type="transmembrane region" description="Helical" evidence="1">
    <location>
        <begin position="64"/>
        <end position="82"/>
    </location>
</feature>
<keyword evidence="1" id="KW-0472">Membrane</keyword>
<reference evidence="2" key="1">
    <citation type="submission" date="2021-08" db="EMBL/GenBank/DDBJ databases">
        <title>Complete genome sequence of Moraxella sp strain PS-22.</title>
        <authorList>
            <person name="Das S.K."/>
        </authorList>
    </citation>
    <scope>NUCLEOTIDE SEQUENCE</scope>
    <source>
        <strain evidence="2">PS-22</strain>
    </source>
</reference>
<evidence type="ECO:0000313" key="3">
    <source>
        <dbReference type="Proteomes" id="UP001139238"/>
    </source>
</evidence>
<keyword evidence="3" id="KW-1185">Reference proteome</keyword>
<gene>
    <name evidence="2" type="ORF">H9W84_11905</name>
</gene>
<dbReference type="EMBL" id="JACSYB010000005">
    <property type="protein sequence ID" value="MCG8148807.1"/>
    <property type="molecule type" value="Genomic_DNA"/>
</dbReference>